<reference evidence="1 2" key="1">
    <citation type="journal article" date="2017" name="BMC Genomics">
        <title>Comparative and functional genomics of the Lactococcus lactis taxon; insights into evolution and niche adaptation.</title>
        <authorList>
            <person name="Kelleher P."/>
            <person name="Bottacini F."/>
            <person name="Mahony J."/>
            <person name="Kilcawley K.N."/>
            <person name="van Sinderen D."/>
        </authorList>
    </citation>
    <scope>NUCLEOTIDE SEQUENCE [LARGE SCALE GENOMIC DNA]</scope>
    <source>
        <strain evidence="1 2">JM3</strain>
    </source>
</reference>
<dbReference type="InterPro" id="IPR010813">
    <property type="entry name" value="DUF1413"/>
</dbReference>
<dbReference type="RefSeq" id="WP_011669067.1">
    <property type="nucleotide sequence ID" value="NZ_CP016737.2"/>
</dbReference>
<dbReference type="Pfam" id="PF07205">
    <property type="entry name" value="DUF1413"/>
    <property type="match status" value="1"/>
</dbReference>
<gene>
    <name evidence="1" type="ORF">LLJM3_03805</name>
</gene>
<protein>
    <submittedName>
        <fullName evidence="1">DUF1413 domain-containing protein</fullName>
    </submittedName>
</protein>
<proteinExistence type="predicted"/>
<accession>A0AA34TGG2</accession>
<organism evidence="1 2">
    <name type="scientific">Lactococcus lactis subsp. cremoris</name>
    <name type="common">Streptococcus cremoris</name>
    <dbReference type="NCBI Taxonomy" id="1359"/>
    <lineage>
        <taxon>Bacteria</taxon>
        <taxon>Bacillati</taxon>
        <taxon>Bacillota</taxon>
        <taxon>Bacilli</taxon>
        <taxon>Lactobacillales</taxon>
        <taxon>Streptococcaceae</taxon>
        <taxon>Lactococcus</taxon>
    </lineage>
</organism>
<name>A0AA34TGG2_LACLC</name>
<evidence type="ECO:0000313" key="2">
    <source>
        <dbReference type="Proteomes" id="UP000192161"/>
    </source>
</evidence>
<dbReference type="EMBL" id="CP016737">
    <property type="protein sequence ID" value="ARE22037.1"/>
    <property type="molecule type" value="Genomic_DNA"/>
</dbReference>
<keyword evidence="1" id="KW-0614">Plasmid</keyword>
<sequence>MSKNIQLTLTDFQYETLLKKAGSFSIQQYLIKKEFPNHEFSHWFNEITGLIEKLPPDTNFSLKTLLSVNWETIPKGVRLSIGKQFLKEVNEGSIRAVKYVKKDSANTTIYKKTL</sequence>
<dbReference type="Proteomes" id="UP000192161">
    <property type="component" value="Plasmid pJM3A"/>
</dbReference>
<dbReference type="AlphaFoldDB" id="A0AA34TGG2"/>
<evidence type="ECO:0000313" key="1">
    <source>
        <dbReference type="EMBL" id="ARE22037.1"/>
    </source>
</evidence>
<geneLocation type="plasmid" evidence="1 2">
    <name>pJM3A</name>
</geneLocation>